<name>A0A8J2JZE5_9HEXA</name>
<dbReference type="EMBL" id="CAJVCH010139524">
    <property type="protein sequence ID" value="CAG7726748.1"/>
    <property type="molecule type" value="Genomic_DNA"/>
</dbReference>
<evidence type="ECO:0000313" key="3">
    <source>
        <dbReference type="EMBL" id="CAG7726748.1"/>
    </source>
</evidence>
<evidence type="ECO:0000256" key="1">
    <source>
        <dbReference type="SAM" id="SignalP"/>
    </source>
</evidence>
<dbReference type="OrthoDB" id="1434354at2759"/>
<dbReference type="InterPro" id="IPR051064">
    <property type="entry name" value="SEC14/CRAL-TRIO_domain"/>
</dbReference>
<dbReference type="Pfam" id="PF00650">
    <property type="entry name" value="CRAL_TRIO"/>
    <property type="match status" value="1"/>
</dbReference>
<organism evidence="3 4">
    <name type="scientific">Allacma fusca</name>
    <dbReference type="NCBI Taxonomy" id="39272"/>
    <lineage>
        <taxon>Eukaryota</taxon>
        <taxon>Metazoa</taxon>
        <taxon>Ecdysozoa</taxon>
        <taxon>Arthropoda</taxon>
        <taxon>Hexapoda</taxon>
        <taxon>Collembola</taxon>
        <taxon>Symphypleona</taxon>
        <taxon>Sminthuridae</taxon>
        <taxon>Allacma</taxon>
    </lineage>
</organism>
<protein>
    <recommendedName>
        <fullName evidence="2">CRAL-TRIO domain-containing protein</fullName>
    </recommendedName>
</protein>
<feature type="chain" id="PRO_5035280985" description="CRAL-TRIO domain-containing protein" evidence="1">
    <location>
        <begin position="20"/>
        <end position="201"/>
    </location>
</feature>
<feature type="signal peptide" evidence="1">
    <location>
        <begin position="1"/>
        <end position="19"/>
    </location>
</feature>
<keyword evidence="1" id="KW-0732">Signal</keyword>
<proteinExistence type="predicted"/>
<dbReference type="PANTHER" id="PTHR23324:SF83">
    <property type="entry name" value="SEC14-LIKE PROTEIN 2"/>
    <property type="match status" value="1"/>
</dbReference>
<accession>A0A8J2JZE5</accession>
<dbReference type="AlphaFoldDB" id="A0A8J2JZE5"/>
<dbReference type="PROSITE" id="PS50191">
    <property type="entry name" value="CRAL_TRIO"/>
    <property type="match status" value="1"/>
</dbReference>
<reference evidence="3" key="1">
    <citation type="submission" date="2021-06" db="EMBL/GenBank/DDBJ databases">
        <authorList>
            <person name="Hodson N. C."/>
            <person name="Mongue J. A."/>
            <person name="Jaron S. K."/>
        </authorList>
    </citation>
    <scope>NUCLEOTIDE SEQUENCE</scope>
</reference>
<dbReference type="Proteomes" id="UP000708208">
    <property type="component" value="Unassembled WGS sequence"/>
</dbReference>
<evidence type="ECO:0000259" key="2">
    <source>
        <dbReference type="PROSITE" id="PS50191"/>
    </source>
</evidence>
<comment type="caution">
    <text evidence="3">The sequence shown here is derived from an EMBL/GenBank/DDBJ whole genome shotgun (WGS) entry which is preliminary data.</text>
</comment>
<dbReference type="CDD" id="cd00170">
    <property type="entry name" value="SEC14"/>
    <property type="match status" value="1"/>
</dbReference>
<sequence>MHWHTLFLVLLWAFSGVESHNLTETEVLEYEFPKKMQESLPYYLCGYDGDKAPIWVRKFGSWDIRTYVAAGGESYEKMDIYYDQFLYRLRKSALDSEAKKFTIIDDLEGFGFRQSSHVPTIGFILSKFTKQEELVGKNMKKGWLLYSNFFFRSAWQIWKPLLPTLSQLVEVHGSKKETWEPQIRQSLPADQFPKRYGGSQD</sequence>
<keyword evidence="4" id="KW-1185">Reference proteome</keyword>
<feature type="domain" description="CRAL-TRIO" evidence="2">
    <location>
        <begin position="32"/>
        <end position="201"/>
    </location>
</feature>
<dbReference type="PANTHER" id="PTHR23324">
    <property type="entry name" value="SEC14 RELATED PROTEIN"/>
    <property type="match status" value="1"/>
</dbReference>
<evidence type="ECO:0000313" key="4">
    <source>
        <dbReference type="Proteomes" id="UP000708208"/>
    </source>
</evidence>
<dbReference type="GO" id="GO:0005737">
    <property type="term" value="C:cytoplasm"/>
    <property type="evidence" value="ECO:0007669"/>
    <property type="project" value="TreeGrafter"/>
</dbReference>
<dbReference type="InterPro" id="IPR001251">
    <property type="entry name" value="CRAL-TRIO_dom"/>
</dbReference>
<gene>
    <name evidence="3" type="ORF">AFUS01_LOCUS15639</name>
</gene>